<evidence type="ECO:0000256" key="1">
    <source>
        <dbReference type="SAM" id="SignalP"/>
    </source>
</evidence>
<accession>A0AAV2WM83</accession>
<gene>
    <name evidence="2" type="ORF">BN1047_03194</name>
</gene>
<dbReference type="AlphaFoldDB" id="A0AAV2WM83"/>
<evidence type="ECO:0008006" key="4">
    <source>
        <dbReference type="Google" id="ProtNLM"/>
    </source>
</evidence>
<name>A0AAV2WM83_MYCNE</name>
<proteinExistence type="predicted"/>
<evidence type="ECO:0000313" key="3">
    <source>
        <dbReference type="Proteomes" id="UP000028864"/>
    </source>
</evidence>
<dbReference type="RefSeq" id="WP_159107604.1">
    <property type="nucleotide sequence ID" value="NZ_LK021339.1"/>
</dbReference>
<reference evidence="2" key="1">
    <citation type="submission" date="2014-05" db="EMBL/GenBank/DDBJ databases">
        <authorList>
            <person name="Urmite Genomes"/>
        </authorList>
    </citation>
    <scope>NUCLEOTIDE SEQUENCE</scope>
    <source>
        <strain evidence="2">DSM 44074</strain>
    </source>
</reference>
<dbReference type="Proteomes" id="UP000028864">
    <property type="component" value="Unassembled WGS sequence"/>
</dbReference>
<organism evidence="2 3">
    <name type="scientific">Mycolicibacterium neoaurum</name>
    <name type="common">Mycobacterium neoaurum</name>
    <dbReference type="NCBI Taxonomy" id="1795"/>
    <lineage>
        <taxon>Bacteria</taxon>
        <taxon>Bacillati</taxon>
        <taxon>Actinomycetota</taxon>
        <taxon>Actinomycetes</taxon>
        <taxon>Mycobacteriales</taxon>
        <taxon>Mycobacteriaceae</taxon>
        <taxon>Mycolicibacterium</taxon>
    </lineage>
</organism>
<reference evidence="2" key="2">
    <citation type="submission" date="2015-09" db="EMBL/GenBank/DDBJ databases">
        <title>Draft genome sequence of Mycobacterium neoaurum DSM 44074.</title>
        <authorList>
            <person name="Croce O."/>
            <person name="Robert C."/>
            <person name="Raoult D."/>
            <person name="Drancourt M."/>
        </authorList>
    </citation>
    <scope>NUCLEOTIDE SEQUENCE</scope>
    <source>
        <strain evidence="2">DSM 44074</strain>
    </source>
</reference>
<sequence length="253" mass="26328">MTALRRRIANAALAAALPLTAMTVAFAPPALAEQCSRGQVSYNGNCVDTCNDSQVRNSDTGECQSLISAAVQKARTPAVAKLTPDQLGGVVQLARNVGAIPEINSTIGTSFGIVNTVVGWPAVLAGAAADTAATLAFFGLLPGEITPFGGTLGAVQATGQTFSAVSDVALCIRDMLYLERAGFVTGEILHVDGGQHAGEEQQSRPTTEQRTRRRSACRVCRRLRDCRVRCSVVGRDCCSSPPASDHAAGQGRA</sequence>
<dbReference type="EMBL" id="LK021339">
    <property type="protein sequence ID" value="CDQ45300.1"/>
    <property type="molecule type" value="Genomic_DNA"/>
</dbReference>
<keyword evidence="1" id="KW-0732">Signal</keyword>
<feature type="signal peptide" evidence="1">
    <location>
        <begin position="1"/>
        <end position="27"/>
    </location>
</feature>
<protein>
    <recommendedName>
        <fullName evidence="4">Secreted protein</fullName>
    </recommendedName>
</protein>
<evidence type="ECO:0000313" key="2">
    <source>
        <dbReference type="EMBL" id="CDQ45300.1"/>
    </source>
</evidence>
<feature type="chain" id="PRO_5043550900" description="Secreted protein" evidence="1">
    <location>
        <begin position="28"/>
        <end position="253"/>
    </location>
</feature>